<keyword evidence="6 14" id="KW-0347">Helicase</keyword>
<dbReference type="EC" id="5.6.2.3" evidence="14"/>
<evidence type="ECO:0000256" key="15">
    <source>
        <dbReference type="SAM" id="MobiDB-lite"/>
    </source>
</evidence>
<keyword evidence="10 14" id="KW-0233">DNA recombination</keyword>
<dbReference type="HAMAP" id="MF_03176">
    <property type="entry name" value="PIF1"/>
    <property type="match status" value="1"/>
</dbReference>
<dbReference type="FunFam" id="3.40.50.300:FF:001226">
    <property type="entry name" value="ATP-dependent DNA helicase PIF1"/>
    <property type="match status" value="1"/>
</dbReference>
<name>A0A4S4LSC0_9AGAM</name>
<accession>A0A4S4LSC0</accession>
<keyword evidence="4 14" id="KW-0227">DNA damage</keyword>
<evidence type="ECO:0000256" key="3">
    <source>
        <dbReference type="ARBA" id="ARBA00022741"/>
    </source>
</evidence>
<dbReference type="Pfam" id="PF05970">
    <property type="entry name" value="PIF1"/>
    <property type="match status" value="1"/>
</dbReference>
<evidence type="ECO:0000259" key="16">
    <source>
        <dbReference type="SMART" id="SM00382"/>
    </source>
</evidence>
<dbReference type="InterPro" id="IPR027417">
    <property type="entry name" value="P-loop_NTPase"/>
</dbReference>
<dbReference type="GO" id="GO:0000723">
    <property type="term" value="P:telomere maintenance"/>
    <property type="evidence" value="ECO:0007669"/>
    <property type="project" value="InterPro"/>
</dbReference>
<keyword evidence="9 14" id="KW-0496">Mitochondrion</keyword>
<dbReference type="GO" id="GO:0005524">
    <property type="term" value="F:ATP binding"/>
    <property type="evidence" value="ECO:0007669"/>
    <property type="project" value="UniProtKB-UniRule"/>
</dbReference>
<dbReference type="GO" id="GO:0006281">
    <property type="term" value="P:DNA repair"/>
    <property type="evidence" value="ECO:0007669"/>
    <property type="project" value="UniProtKB-UniRule"/>
</dbReference>
<keyword evidence="8 14" id="KW-0238">DNA-binding</keyword>
<dbReference type="GO" id="GO:0005739">
    <property type="term" value="C:mitochondrion"/>
    <property type="evidence" value="ECO:0007669"/>
    <property type="project" value="UniProtKB-SubCell"/>
</dbReference>
<dbReference type="GO" id="GO:0006310">
    <property type="term" value="P:DNA recombination"/>
    <property type="evidence" value="ECO:0007669"/>
    <property type="project" value="UniProtKB-UniRule"/>
</dbReference>
<evidence type="ECO:0000256" key="14">
    <source>
        <dbReference type="HAMAP-Rule" id="MF_03176"/>
    </source>
</evidence>
<keyword evidence="7 14" id="KW-0067">ATP-binding</keyword>
<evidence type="ECO:0000256" key="12">
    <source>
        <dbReference type="ARBA" id="ARBA00023235"/>
    </source>
</evidence>
<dbReference type="InterPro" id="IPR048293">
    <property type="entry name" value="PIF1_RRM3_pfh1"/>
</dbReference>
<dbReference type="GO" id="GO:0016887">
    <property type="term" value="F:ATP hydrolysis activity"/>
    <property type="evidence" value="ECO:0007669"/>
    <property type="project" value="RHEA"/>
</dbReference>
<keyword evidence="5 14" id="KW-0378">Hydrolase</keyword>
<dbReference type="InterPro" id="IPR049163">
    <property type="entry name" value="Pif1-like_2B_dom"/>
</dbReference>
<evidence type="ECO:0000256" key="8">
    <source>
        <dbReference type="ARBA" id="ARBA00023125"/>
    </source>
</evidence>
<dbReference type="Proteomes" id="UP000310158">
    <property type="component" value="Unassembled WGS sequence"/>
</dbReference>
<dbReference type="AlphaFoldDB" id="A0A4S4LSC0"/>
<feature type="region of interest" description="Disordered" evidence="15">
    <location>
        <begin position="50"/>
        <end position="123"/>
    </location>
</feature>
<evidence type="ECO:0000256" key="5">
    <source>
        <dbReference type="ARBA" id="ARBA00022801"/>
    </source>
</evidence>
<proteinExistence type="inferred from homology"/>
<evidence type="ECO:0000256" key="13">
    <source>
        <dbReference type="ARBA" id="ARBA00023242"/>
    </source>
</evidence>
<dbReference type="SMART" id="SM00382">
    <property type="entry name" value="AAA"/>
    <property type="match status" value="1"/>
</dbReference>
<dbReference type="Gene3D" id="3.40.50.300">
    <property type="entry name" value="P-loop containing nucleotide triphosphate hydrolases"/>
    <property type="match status" value="2"/>
</dbReference>
<comment type="subcellular location">
    <subcellularLocation>
        <location evidence="2">Nucleus</location>
        <location evidence="2">Nucleolus</location>
    </subcellularLocation>
    <subcellularLocation>
        <location evidence="14">Nucleus</location>
    </subcellularLocation>
    <subcellularLocation>
        <location evidence="14">Mitochondrion</location>
    </subcellularLocation>
</comment>
<comment type="cofactor">
    <cofactor evidence="1 14">
        <name>Mg(2+)</name>
        <dbReference type="ChEBI" id="CHEBI:18420"/>
    </cofactor>
</comment>
<comment type="caution">
    <text evidence="17">The sequence shown here is derived from an EMBL/GenBank/DDBJ whole genome shotgun (WGS) entry which is preliminary data.</text>
</comment>
<dbReference type="InterPro" id="IPR010285">
    <property type="entry name" value="DNA_helicase_pif1-like_DEAD"/>
</dbReference>
<dbReference type="CDD" id="cd18809">
    <property type="entry name" value="SF1_C_RecD"/>
    <property type="match status" value="1"/>
</dbReference>
<dbReference type="PANTHER" id="PTHR47642">
    <property type="entry name" value="ATP-DEPENDENT DNA HELICASE"/>
    <property type="match status" value="1"/>
</dbReference>
<evidence type="ECO:0000256" key="1">
    <source>
        <dbReference type="ARBA" id="ARBA00001946"/>
    </source>
</evidence>
<keyword evidence="13 14" id="KW-0539">Nucleus</keyword>
<feature type="domain" description="AAA+ ATPase" evidence="16">
    <location>
        <begin position="180"/>
        <end position="391"/>
    </location>
</feature>
<dbReference type="PANTHER" id="PTHR47642:SF5">
    <property type="entry name" value="ATP-DEPENDENT DNA HELICASE"/>
    <property type="match status" value="1"/>
</dbReference>
<dbReference type="EMBL" id="SGPL01000219">
    <property type="protein sequence ID" value="THH15269.1"/>
    <property type="molecule type" value="Genomic_DNA"/>
</dbReference>
<feature type="compositionally biased region" description="Low complexity" evidence="15">
    <location>
        <begin position="59"/>
        <end position="82"/>
    </location>
</feature>
<dbReference type="InterPro" id="IPR051055">
    <property type="entry name" value="PIF1_helicase"/>
</dbReference>
<protein>
    <recommendedName>
        <fullName evidence="14">ATP-dependent DNA helicase PIF1</fullName>
        <ecNumber evidence="14">5.6.2.3</ecNumber>
    </recommendedName>
    <alternativeName>
        <fullName evidence="14">DNA 5'-3' helicase PIF1</fullName>
    </alternativeName>
    <alternativeName>
        <fullName evidence="14">DNA repair and recombination helicase PIF1</fullName>
    </alternativeName>
</protein>
<dbReference type="OrthoDB" id="432234at2759"/>
<dbReference type="GO" id="GO:0043139">
    <property type="term" value="F:5'-3' DNA helicase activity"/>
    <property type="evidence" value="ECO:0007669"/>
    <property type="project" value="UniProtKB-UniRule"/>
</dbReference>
<keyword evidence="12 14" id="KW-0413">Isomerase</keyword>
<evidence type="ECO:0000313" key="17">
    <source>
        <dbReference type="EMBL" id="THH15269.1"/>
    </source>
</evidence>
<dbReference type="InterPro" id="IPR003593">
    <property type="entry name" value="AAA+_ATPase"/>
</dbReference>
<gene>
    <name evidence="14" type="primary">PIF1</name>
    <name evidence="17" type="ORF">EW146_g5183</name>
</gene>
<comment type="catalytic activity">
    <reaction evidence="14">
        <text>ATP + H2O = ADP + phosphate + H(+)</text>
        <dbReference type="Rhea" id="RHEA:13065"/>
        <dbReference type="ChEBI" id="CHEBI:15377"/>
        <dbReference type="ChEBI" id="CHEBI:15378"/>
        <dbReference type="ChEBI" id="CHEBI:30616"/>
        <dbReference type="ChEBI" id="CHEBI:43474"/>
        <dbReference type="ChEBI" id="CHEBI:456216"/>
        <dbReference type="EC" id="5.6.2.3"/>
    </reaction>
</comment>
<dbReference type="GO" id="GO:0003697">
    <property type="term" value="F:single-stranded DNA binding"/>
    <property type="evidence" value="ECO:0007669"/>
    <property type="project" value="UniProtKB-ARBA"/>
</dbReference>
<comment type="similarity">
    <text evidence="14">Belongs to the helicase family. PIF1 subfamily.</text>
</comment>
<comment type="function">
    <text evidence="14">DNA-dependent ATPase and 5'-3' DNA helicase required for the maintenance of both mitochondrial and nuclear genome stability.</text>
</comment>
<keyword evidence="3 14" id="KW-0547">Nucleotide-binding</keyword>
<evidence type="ECO:0000256" key="9">
    <source>
        <dbReference type="ARBA" id="ARBA00023128"/>
    </source>
</evidence>
<sequence length="634" mass="69363">MSTSKQSISGLSSVKRDFSSNLVKKEPIAGTNAPPKRSSVSDALRKAIEDGIASRDGRSTITSSSTFTSTSTSYTVTNSSFSQKRPSQHVAGLPPAKRRQLPDSWNAPAPTPPSSSSSSYGSSTFLQLSLPNSLPSSQSSTSARNRQSPLVVAASSKAVAKPAKISLSHEQQQILQLVNEGDNVFYTGSAGTGKSVLLREIIKSLTRKYVKSPDAVAVTASTGIAACNIGGVTVHSFAGIGLGIESAEHLADKVRKNKKATSRWLRTKVLIMDEASTGVSMIDGDLFDKLARIGSILRKKIEPFGGIQVIVTGDFFQLPPVNKGNKPTKFAFEADLWKQSIKRTIKLTKVFRQKDQEFVDMLNEMRYGTLSQKSITKFKALSRDIIYEDGLRPTELFPRRQDVDSSNKIRIERLRSEYHTYAAVDGGTAHPEQRQKMLDNFMAPDRLVLAVDAQVMLIKNVDDTLVNGSMGKVLRFIGQSDYAKEINAPDVLFNEKPISGAEKKSQRKAEVQYPVVEFTVPGGGTRSMLAVPESWKVELPSGEVQASRNQLPLILSWAMSIHKSQGQTLERVKVDLAKVFEKGQAYVALSRATSLDGLQVLNFSADKVFVHEKVRTWSNTLETLPSIDVDEDGY</sequence>
<dbReference type="Pfam" id="PF21530">
    <property type="entry name" value="Pif1_2B_dom"/>
    <property type="match status" value="1"/>
</dbReference>
<evidence type="ECO:0000256" key="2">
    <source>
        <dbReference type="ARBA" id="ARBA00004604"/>
    </source>
</evidence>
<feature type="binding site" evidence="14">
    <location>
        <begin position="188"/>
        <end position="195"/>
    </location>
    <ligand>
        <name>ATP</name>
        <dbReference type="ChEBI" id="CHEBI:30616"/>
    </ligand>
</feature>
<evidence type="ECO:0000313" key="18">
    <source>
        <dbReference type="Proteomes" id="UP000310158"/>
    </source>
</evidence>
<reference evidence="17 18" key="1">
    <citation type="submission" date="2019-02" db="EMBL/GenBank/DDBJ databases">
        <title>Genome sequencing of the rare red list fungi Bondarzewia mesenterica.</title>
        <authorList>
            <person name="Buettner E."/>
            <person name="Kellner H."/>
        </authorList>
    </citation>
    <scope>NUCLEOTIDE SEQUENCE [LARGE SCALE GENOMIC DNA]</scope>
    <source>
        <strain evidence="17 18">DSM 108281</strain>
    </source>
</reference>
<comment type="subunit">
    <text evidence="14">Monomer.</text>
</comment>
<evidence type="ECO:0000256" key="10">
    <source>
        <dbReference type="ARBA" id="ARBA00023172"/>
    </source>
</evidence>
<organism evidence="17 18">
    <name type="scientific">Bondarzewia mesenterica</name>
    <dbReference type="NCBI Taxonomy" id="1095465"/>
    <lineage>
        <taxon>Eukaryota</taxon>
        <taxon>Fungi</taxon>
        <taxon>Dikarya</taxon>
        <taxon>Basidiomycota</taxon>
        <taxon>Agaricomycotina</taxon>
        <taxon>Agaricomycetes</taxon>
        <taxon>Russulales</taxon>
        <taxon>Bondarzewiaceae</taxon>
        <taxon>Bondarzewia</taxon>
    </lineage>
</organism>
<evidence type="ECO:0000256" key="7">
    <source>
        <dbReference type="ARBA" id="ARBA00022840"/>
    </source>
</evidence>
<keyword evidence="11 14" id="KW-0234">DNA repair</keyword>
<dbReference type="CDD" id="cd18037">
    <property type="entry name" value="DEXSc_Pif1_like"/>
    <property type="match status" value="1"/>
</dbReference>
<evidence type="ECO:0000256" key="6">
    <source>
        <dbReference type="ARBA" id="ARBA00022806"/>
    </source>
</evidence>
<dbReference type="GO" id="GO:0005730">
    <property type="term" value="C:nucleolus"/>
    <property type="evidence" value="ECO:0007669"/>
    <property type="project" value="UniProtKB-SubCell"/>
</dbReference>
<feature type="region of interest" description="Disordered" evidence="15">
    <location>
        <begin position="24"/>
        <end position="43"/>
    </location>
</feature>
<dbReference type="SUPFAM" id="SSF52540">
    <property type="entry name" value="P-loop containing nucleoside triphosphate hydrolases"/>
    <property type="match status" value="2"/>
</dbReference>
<evidence type="ECO:0000256" key="4">
    <source>
        <dbReference type="ARBA" id="ARBA00022763"/>
    </source>
</evidence>
<keyword evidence="18" id="KW-1185">Reference proteome</keyword>
<evidence type="ECO:0000256" key="11">
    <source>
        <dbReference type="ARBA" id="ARBA00023204"/>
    </source>
</evidence>
<feature type="compositionally biased region" description="Low complexity" evidence="15">
    <location>
        <begin position="114"/>
        <end position="123"/>
    </location>
</feature>
<feature type="DNA-binding region" evidence="14">
    <location>
        <begin position="584"/>
        <end position="603"/>
    </location>
</feature>